<dbReference type="InterPro" id="IPR011009">
    <property type="entry name" value="Kinase-like_dom_sf"/>
</dbReference>
<proteinExistence type="predicted"/>
<protein>
    <recommendedName>
        <fullName evidence="3">Non-specific serine/threonine protein kinase</fullName>
    </recommendedName>
</protein>
<dbReference type="Proteomes" id="UP000287651">
    <property type="component" value="Unassembled WGS sequence"/>
</dbReference>
<sequence length="146" mass="16834">MERVIGGKFKLGKKIGCGSFGELHLGLLYSLFFSTAEFGSGVNIQSGEEVAIKLVYIIDYGLAKKYRDFQTHKHIPYRMCCDIFYKYTSNFMFLVHVVLIKHFGNLSIPFTYISLCCVGHQFDYIFDWTILKHPQIGANTRTRVRD</sequence>
<name>A0A426YEZ5_ENSVE</name>
<evidence type="ECO:0000313" key="2">
    <source>
        <dbReference type="Proteomes" id="UP000287651"/>
    </source>
</evidence>
<dbReference type="EMBL" id="AMZH03012839">
    <property type="protein sequence ID" value="RRT50308.1"/>
    <property type="molecule type" value="Genomic_DNA"/>
</dbReference>
<dbReference type="Gene3D" id="3.30.200.20">
    <property type="entry name" value="Phosphorylase Kinase, domain 1"/>
    <property type="match status" value="1"/>
</dbReference>
<evidence type="ECO:0008006" key="3">
    <source>
        <dbReference type="Google" id="ProtNLM"/>
    </source>
</evidence>
<reference evidence="1 2" key="1">
    <citation type="journal article" date="2014" name="Agronomy (Basel)">
        <title>A Draft Genome Sequence for Ensete ventricosum, the Drought-Tolerant Tree Against Hunger.</title>
        <authorList>
            <person name="Harrison J."/>
            <person name="Moore K.A."/>
            <person name="Paszkiewicz K."/>
            <person name="Jones T."/>
            <person name="Grant M."/>
            <person name="Ambacheew D."/>
            <person name="Muzemil S."/>
            <person name="Studholme D.J."/>
        </authorList>
    </citation>
    <scope>NUCLEOTIDE SEQUENCE [LARGE SCALE GENOMIC DNA]</scope>
</reference>
<dbReference type="AlphaFoldDB" id="A0A426YEZ5"/>
<organism evidence="1 2">
    <name type="scientific">Ensete ventricosum</name>
    <name type="common">Abyssinian banana</name>
    <name type="synonym">Musa ensete</name>
    <dbReference type="NCBI Taxonomy" id="4639"/>
    <lineage>
        <taxon>Eukaryota</taxon>
        <taxon>Viridiplantae</taxon>
        <taxon>Streptophyta</taxon>
        <taxon>Embryophyta</taxon>
        <taxon>Tracheophyta</taxon>
        <taxon>Spermatophyta</taxon>
        <taxon>Magnoliopsida</taxon>
        <taxon>Liliopsida</taxon>
        <taxon>Zingiberales</taxon>
        <taxon>Musaceae</taxon>
        <taxon>Ensete</taxon>
    </lineage>
</organism>
<gene>
    <name evidence="1" type="ORF">B296_00023202</name>
</gene>
<comment type="caution">
    <text evidence="1">The sequence shown here is derived from an EMBL/GenBank/DDBJ whole genome shotgun (WGS) entry which is preliminary data.</text>
</comment>
<accession>A0A426YEZ5</accession>
<evidence type="ECO:0000313" key="1">
    <source>
        <dbReference type="EMBL" id="RRT50308.1"/>
    </source>
</evidence>
<dbReference type="SUPFAM" id="SSF56112">
    <property type="entry name" value="Protein kinase-like (PK-like)"/>
    <property type="match status" value="1"/>
</dbReference>